<dbReference type="InterPro" id="IPR036291">
    <property type="entry name" value="NAD(P)-bd_dom_sf"/>
</dbReference>
<dbReference type="SUPFAM" id="SSF51735">
    <property type="entry name" value="NAD(P)-binding Rossmann-fold domains"/>
    <property type="match status" value="1"/>
</dbReference>
<dbReference type="InParanoid" id="A0A3Q7JX26"/>
<proteinExistence type="inferred from homology"/>
<dbReference type="Gene3D" id="3.40.50.720">
    <property type="entry name" value="NAD(P)-binding Rossmann-like Domain"/>
    <property type="match status" value="1"/>
</dbReference>
<dbReference type="Gramene" id="Solyc12g056705.1.1">
    <property type="protein sequence ID" value="Solyc12g056705.1.1"/>
    <property type="gene ID" value="Solyc12g056705.1"/>
</dbReference>
<evidence type="ECO:0000313" key="4">
    <source>
        <dbReference type="Proteomes" id="UP000004994"/>
    </source>
</evidence>
<sequence>MIVTIIKLIYVLTYFYRLEVTIGDIQDDVGNSLVHKIGTEHIVFVHCNVAIEPDIQNAVDATLAKFGEPISSILDVIKNVFNVNVVDSFLCAKHVARVMISTKTNGVLYLATDDSKYVSGLNLIIHVLQQSVPI</sequence>
<evidence type="ECO:0000256" key="1">
    <source>
        <dbReference type="ARBA" id="ARBA00006484"/>
    </source>
</evidence>
<keyword evidence="2" id="KW-0560">Oxidoreductase</keyword>
<evidence type="ECO:0000313" key="3">
    <source>
        <dbReference type="EnsemblPlants" id="Solyc12g056705.1.1"/>
    </source>
</evidence>
<reference evidence="3" key="1">
    <citation type="journal article" date="2012" name="Nature">
        <title>The tomato genome sequence provides insights into fleshy fruit evolution.</title>
        <authorList>
            <consortium name="Tomato Genome Consortium"/>
        </authorList>
    </citation>
    <scope>NUCLEOTIDE SEQUENCE [LARGE SCALE GENOMIC DNA]</scope>
    <source>
        <strain evidence="3">cv. Heinz 1706</strain>
    </source>
</reference>
<evidence type="ECO:0000256" key="2">
    <source>
        <dbReference type="ARBA" id="ARBA00023002"/>
    </source>
</evidence>
<organism evidence="3">
    <name type="scientific">Solanum lycopersicum</name>
    <name type="common">Tomato</name>
    <name type="synonym">Lycopersicon esculentum</name>
    <dbReference type="NCBI Taxonomy" id="4081"/>
    <lineage>
        <taxon>Eukaryota</taxon>
        <taxon>Viridiplantae</taxon>
        <taxon>Streptophyta</taxon>
        <taxon>Embryophyta</taxon>
        <taxon>Tracheophyta</taxon>
        <taxon>Spermatophyta</taxon>
        <taxon>Magnoliopsida</taxon>
        <taxon>eudicotyledons</taxon>
        <taxon>Gunneridae</taxon>
        <taxon>Pentapetalae</taxon>
        <taxon>asterids</taxon>
        <taxon>lamiids</taxon>
        <taxon>Solanales</taxon>
        <taxon>Solanaceae</taxon>
        <taxon>Solanoideae</taxon>
        <taxon>Solaneae</taxon>
        <taxon>Solanum</taxon>
        <taxon>Solanum subgen. Lycopersicon</taxon>
    </lineage>
</organism>
<comment type="similarity">
    <text evidence="1">Belongs to the short-chain dehydrogenases/reductases (SDR) family.</text>
</comment>
<protein>
    <submittedName>
        <fullName evidence="3">Uncharacterized protein</fullName>
    </submittedName>
</protein>
<name>A0A3Q7JX26_SOLLC</name>
<dbReference type="PANTHER" id="PTHR43180">
    <property type="entry name" value="3-OXOACYL-(ACYL-CARRIER-PROTEIN) REDUCTASE (AFU_ORTHOLOGUE AFUA_6G11210)"/>
    <property type="match status" value="1"/>
</dbReference>
<dbReference type="PANTHER" id="PTHR43180:SF89">
    <property type="entry name" value="SHORT CHAIN ALCOHOL DEHYDROGENASE"/>
    <property type="match status" value="1"/>
</dbReference>
<dbReference type="EnsemblPlants" id="Solyc12g056705.1.1">
    <property type="protein sequence ID" value="Solyc12g056705.1.1"/>
    <property type="gene ID" value="Solyc12g056705.1"/>
</dbReference>
<accession>A0A3Q7JX26</accession>
<reference evidence="3" key="2">
    <citation type="submission" date="2019-01" db="UniProtKB">
        <authorList>
            <consortium name="EnsemblPlants"/>
        </authorList>
    </citation>
    <scope>IDENTIFICATION</scope>
    <source>
        <strain evidence="3">cv. Heinz 1706</strain>
    </source>
</reference>
<dbReference type="AlphaFoldDB" id="A0A3Q7JX26"/>
<dbReference type="GO" id="GO:0016491">
    <property type="term" value="F:oxidoreductase activity"/>
    <property type="evidence" value="ECO:0007669"/>
    <property type="project" value="UniProtKB-KW"/>
</dbReference>
<dbReference type="Proteomes" id="UP000004994">
    <property type="component" value="Chromosome 12"/>
</dbReference>
<dbReference type="STRING" id="4081.A0A3Q7JX26"/>
<keyword evidence="4" id="KW-1185">Reference proteome</keyword>